<feature type="non-terminal residue" evidence="1">
    <location>
        <position position="73"/>
    </location>
</feature>
<reference evidence="1" key="1">
    <citation type="journal article" date="2015" name="Nature">
        <title>Complex archaea that bridge the gap between prokaryotes and eukaryotes.</title>
        <authorList>
            <person name="Spang A."/>
            <person name="Saw J.H."/>
            <person name="Jorgensen S.L."/>
            <person name="Zaremba-Niedzwiedzka K."/>
            <person name="Martijn J."/>
            <person name="Lind A.E."/>
            <person name="van Eijk R."/>
            <person name="Schleper C."/>
            <person name="Guy L."/>
            <person name="Ettema T.J."/>
        </authorList>
    </citation>
    <scope>NUCLEOTIDE SEQUENCE</scope>
</reference>
<protein>
    <submittedName>
        <fullName evidence="1">Uncharacterized protein</fullName>
    </submittedName>
</protein>
<dbReference type="AlphaFoldDB" id="A0A0F9IS16"/>
<proteinExistence type="predicted"/>
<evidence type="ECO:0000313" key="1">
    <source>
        <dbReference type="EMBL" id="KKL89932.1"/>
    </source>
</evidence>
<organism evidence="1">
    <name type="scientific">marine sediment metagenome</name>
    <dbReference type="NCBI Taxonomy" id="412755"/>
    <lineage>
        <taxon>unclassified sequences</taxon>
        <taxon>metagenomes</taxon>
        <taxon>ecological metagenomes</taxon>
    </lineage>
</organism>
<name>A0A0F9IS16_9ZZZZ</name>
<comment type="caution">
    <text evidence="1">The sequence shown here is derived from an EMBL/GenBank/DDBJ whole genome shotgun (WGS) entry which is preliminary data.</text>
</comment>
<gene>
    <name evidence="1" type="ORF">LCGC14_1909700</name>
</gene>
<accession>A0A0F9IS16</accession>
<sequence>MKLIKNLKFDFNFENSITEYITPTKITPVLHFKKLKIKKLRDITLYSEFKNAIEEVFNESDFKIIQYKQRNNT</sequence>
<dbReference type="EMBL" id="LAZR01020151">
    <property type="protein sequence ID" value="KKL89932.1"/>
    <property type="molecule type" value="Genomic_DNA"/>
</dbReference>